<dbReference type="STRING" id="429701.A0A2G9G3A3"/>
<dbReference type="Pfam" id="PF12776">
    <property type="entry name" value="Myb_DNA-bind_3"/>
    <property type="match status" value="1"/>
</dbReference>
<dbReference type="AlphaFoldDB" id="A0A2G9G3A3"/>
<comment type="caution">
    <text evidence="2">The sequence shown here is derived from an EMBL/GenBank/DDBJ whole genome shotgun (WGS) entry which is preliminary data.</text>
</comment>
<organism evidence="2 3">
    <name type="scientific">Handroanthus impetiginosus</name>
    <dbReference type="NCBI Taxonomy" id="429701"/>
    <lineage>
        <taxon>Eukaryota</taxon>
        <taxon>Viridiplantae</taxon>
        <taxon>Streptophyta</taxon>
        <taxon>Embryophyta</taxon>
        <taxon>Tracheophyta</taxon>
        <taxon>Spermatophyta</taxon>
        <taxon>Magnoliopsida</taxon>
        <taxon>eudicotyledons</taxon>
        <taxon>Gunneridae</taxon>
        <taxon>Pentapetalae</taxon>
        <taxon>asterids</taxon>
        <taxon>lamiids</taxon>
        <taxon>Lamiales</taxon>
        <taxon>Bignoniaceae</taxon>
        <taxon>Crescentiina</taxon>
        <taxon>Tabebuia alliance</taxon>
        <taxon>Handroanthus</taxon>
    </lineage>
</organism>
<dbReference type="EMBL" id="NKXS01007358">
    <property type="protein sequence ID" value="PIM99806.1"/>
    <property type="molecule type" value="Genomic_DNA"/>
</dbReference>
<evidence type="ECO:0000313" key="3">
    <source>
        <dbReference type="Proteomes" id="UP000231279"/>
    </source>
</evidence>
<evidence type="ECO:0000259" key="1">
    <source>
        <dbReference type="Pfam" id="PF12776"/>
    </source>
</evidence>
<dbReference type="InterPro" id="IPR024752">
    <property type="entry name" value="Myb/SANT-like_dom"/>
</dbReference>
<protein>
    <recommendedName>
        <fullName evidence="1">Myb/SANT-like domain-containing protein</fullName>
    </recommendedName>
</protein>
<accession>A0A2G9G3A3</accession>
<sequence>MKGDDKGKHIRRRGDKIEARRQVWTVKEEEALIVALKDAVNGFRTGYLSILEKHMTTVFPGIDIRADPHIHSKIHVWKKNHASLVSVMSRSGFGWNDTTNMIVVEDSVWDNYVKVDPNARTMRFKSFPFYPSWCDIFGKDRATGEHAQNCQDAADSLLNNNNVGGDIMCLVFGEEEEFMSICQPKGSAMKSASTSKKRKSTETSNDNKFFDMMNSFCDRTESHLGEIAKRMGYEYDASEARKAVYDALGDLTELTMSQKIWVAKQLVNNSKDMDLFFSLPNDARAEMVRIMLSGTF</sequence>
<evidence type="ECO:0000313" key="2">
    <source>
        <dbReference type="EMBL" id="PIM99806.1"/>
    </source>
</evidence>
<gene>
    <name evidence="2" type="ORF">CDL12_27693</name>
</gene>
<dbReference type="PANTHER" id="PTHR46250">
    <property type="entry name" value="MYB/SANT-LIKE DNA-BINDING DOMAIN PROTEIN-RELATED"/>
    <property type="match status" value="1"/>
</dbReference>
<dbReference type="PANTHER" id="PTHR46250:SF15">
    <property type="entry name" value="OS01G0523800 PROTEIN"/>
    <property type="match status" value="1"/>
</dbReference>
<dbReference type="Proteomes" id="UP000231279">
    <property type="component" value="Unassembled WGS sequence"/>
</dbReference>
<dbReference type="OrthoDB" id="618098at2759"/>
<proteinExistence type="predicted"/>
<keyword evidence="3" id="KW-1185">Reference proteome</keyword>
<feature type="domain" description="Myb/SANT-like" evidence="1">
    <location>
        <begin position="24"/>
        <end position="112"/>
    </location>
</feature>
<reference evidence="3" key="1">
    <citation type="journal article" date="2018" name="Gigascience">
        <title>Genome assembly of the Pink Ipe (Handroanthus impetiginosus, Bignoniaceae), a highly valued, ecologically keystone Neotropical timber forest tree.</title>
        <authorList>
            <person name="Silva-Junior O.B."/>
            <person name="Grattapaglia D."/>
            <person name="Novaes E."/>
            <person name="Collevatti R.G."/>
        </authorList>
    </citation>
    <scope>NUCLEOTIDE SEQUENCE [LARGE SCALE GENOMIC DNA]</scope>
    <source>
        <strain evidence="3">cv. UFG-1</strain>
    </source>
</reference>
<name>A0A2G9G3A3_9LAMI</name>